<dbReference type="Pfam" id="PF09335">
    <property type="entry name" value="VTT_dom"/>
    <property type="match status" value="1"/>
</dbReference>
<keyword evidence="9" id="KW-1185">Reference proteome</keyword>
<evidence type="ECO:0000313" key="8">
    <source>
        <dbReference type="EMBL" id="GMM60519.1"/>
    </source>
</evidence>
<organism evidence="8 9">
    <name type="scientific">Novosphingobium pituita</name>
    <dbReference type="NCBI Taxonomy" id="3056842"/>
    <lineage>
        <taxon>Bacteria</taxon>
        <taxon>Pseudomonadati</taxon>
        <taxon>Pseudomonadota</taxon>
        <taxon>Alphaproteobacteria</taxon>
        <taxon>Sphingomonadales</taxon>
        <taxon>Sphingomonadaceae</taxon>
        <taxon>Novosphingobium</taxon>
    </lineage>
</organism>
<evidence type="ECO:0000256" key="4">
    <source>
        <dbReference type="ARBA" id="ARBA00022989"/>
    </source>
</evidence>
<evidence type="ECO:0000256" key="3">
    <source>
        <dbReference type="ARBA" id="ARBA00022692"/>
    </source>
</evidence>
<evidence type="ECO:0000259" key="7">
    <source>
        <dbReference type="Pfam" id="PF09335"/>
    </source>
</evidence>
<dbReference type="InterPro" id="IPR051311">
    <property type="entry name" value="DedA_domain"/>
</dbReference>
<comment type="subcellular location">
    <subcellularLocation>
        <location evidence="1">Cell membrane</location>
        <topology evidence="1">Multi-pass membrane protein</topology>
    </subcellularLocation>
</comment>
<feature type="transmembrane region" description="Helical" evidence="6">
    <location>
        <begin position="172"/>
        <end position="190"/>
    </location>
</feature>
<accession>A0ABQ6P5I5</accession>
<evidence type="ECO:0000256" key="2">
    <source>
        <dbReference type="ARBA" id="ARBA00022475"/>
    </source>
</evidence>
<keyword evidence="3 6" id="KW-0812">Transmembrane</keyword>
<reference evidence="8 9" key="1">
    <citation type="submission" date="2023-06" db="EMBL/GenBank/DDBJ databases">
        <title>Draft genome sequence of Novosphingobium sp. strain IK01.</title>
        <authorList>
            <person name="Hatamoto M."/>
            <person name="Ikarashi T."/>
            <person name="Yamaguchi T."/>
        </authorList>
    </citation>
    <scope>NUCLEOTIDE SEQUENCE [LARGE SCALE GENOMIC DNA]</scope>
    <source>
        <strain evidence="8 9">IK01</strain>
    </source>
</reference>
<dbReference type="RefSeq" id="WP_317974311.1">
    <property type="nucleotide sequence ID" value="NZ_BTFW01000001.1"/>
</dbReference>
<dbReference type="InterPro" id="IPR032816">
    <property type="entry name" value="VTT_dom"/>
</dbReference>
<feature type="transmembrane region" description="Helical" evidence="6">
    <location>
        <begin position="140"/>
        <end position="160"/>
    </location>
</feature>
<evidence type="ECO:0000256" key="1">
    <source>
        <dbReference type="ARBA" id="ARBA00004651"/>
    </source>
</evidence>
<proteinExistence type="predicted"/>
<comment type="caution">
    <text evidence="8">The sequence shown here is derived from an EMBL/GenBank/DDBJ whole genome shotgun (WGS) entry which is preliminary data.</text>
</comment>
<feature type="domain" description="VTT" evidence="7">
    <location>
        <begin position="30"/>
        <end position="160"/>
    </location>
</feature>
<evidence type="ECO:0000256" key="6">
    <source>
        <dbReference type="SAM" id="Phobius"/>
    </source>
</evidence>
<evidence type="ECO:0000313" key="9">
    <source>
        <dbReference type="Proteomes" id="UP001187221"/>
    </source>
</evidence>
<evidence type="ECO:0000256" key="5">
    <source>
        <dbReference type="ARBA" id="ARBA00023136"/>
    </source>
</evidence>
<dbReference type="Proteomes" id="UP001187221">
    <property type="component" value="Unassembled WGS sequence"/>
</dbReference>
<feature type="transmembrane region" description="Helical" evidence="6">
    <location>
        <begin position="12"/>
        <end position="30"/>
    </location>
</feature>
<gene>
    <name evidence="8" type="ORF">NUTIK01_12960</name>
</gene>
<dbReference type="PANTHER" id="PTHR42709:SF6">
    <property type="entry name" value="UNDECAPRENYL PHOSPHATE TRANSPORTER A"/>
    <property type="match status" value="1"/>
</dbReference>
<dbReference type="EMBL" id="BTFW01000001">
    <property type="protein sequence ID" value="GMM60519.1"/>
    <property type="molecule type" value="Genomic_DNA"/>
</dbReference>
<dbReference type="PANTHER" id="PTHR42709">
    <property type="entry name" value="ALKALINE PHOSPHATASE LIKE PROTEIN"/>
    <property type="match status" value="1"/>
</dbReference>
<keyword evidence="2" id="KW-1003">Cell membrane</keyword>
<sequence>MNEWILQAIADGGYWGIVVLMALENIFPPIPSEVIMGMGGIAVAQGRMEVLPLMLAGTVGSTLGNYPWFLLGRALGYKRLRPFVARHGRWLTLDWPAMRRLVAFFRRHGQWVVFVMRFSPAMRTMISLPAGLAKMGHARFLVFTFAGTTIWNALLVWAGWHLGQHYELLGRYTGPASVALTVVLVGGWLWRVVRWNPRGV</sequence>
<feature type="transmembrane region" description="Helical" evidence="6">
    <location>
        <begin position="50"/>
        <end position="71"/>
    </location>
</feature>
<keyword evidence="4 6" id="KW-1133">Transmembrane helix</keyword>
<protein>
    <submittedName>
        <fullName evidence="8">DedA family protein</fullName>
    </submittedName>
</protein>
<keyword evidence="5 6" id="KW-0472">Membrane</keyword>
<name>A0ABQ6P5I5_9SPHN</name>